<evidence type="ECO:0000256" key="1">
    <source>
        <dbReference type="SAM" id="Phobius"/>
    </source>
</evidence>
<dbReference type="Proteomes" id="UP000606720">
    <property type="component" value="Unassembled WGS sequence"/>
</dbReference>
<dbReference type="Pfam" id="PF01957">
    <property type="entry name" value="NfeD"/>
    <property type="match status" value="1"/>
</dbReference>
<keyword evidence="1" id="KW-0812">Transmembrane</keyword>
<keyword evidence="1" id="KW-1133">Transmembrane helix</keyword>
<accession>A0A923LRX0</accession>
<dbReference type="EMBL" id="JACOPH010000010">
    <property type="protein sequence ID" value="MBC5714766.1"/>
    <property type="molecule type" value="Genomic_DNA"/>
</dbReference>
<organism evidence="3 4">
    <name type="scientific">Roseburia zhanii</name>
    <dbReference type="NCBI Taxonomy" id="2763064"/>
    <lineage>
        <taxon>Bacteria</taxon>
        <taxon>Bacillati</taxon>
        <taxon>Bacillota</taxon>
        <taxon>Clostridia</taxon>
        <taxon>Lachnospirales</taxon>
        <taxon>Lachnospiraceae</taxon>
        <taxon>Roseburia</taxon>
    </lineage>
</organism>
<keyword evidence="1" id="KW-0472">Membrane</keyword>
<keyword evidence="4" id="KW-1185">Reference proteome</keyword>
<name>A0A923LRX0_9FIRM</name>
<proteinExistence type="predicted"/>
<sequence length="146" mass="15983">MTVFIWLGIMIILLLAEAATVGLTTIWFAAGALAAMVLCALGVGAFGQWTVFFVVSLVLLYFTRPIALKWMTPHKLRTNYENAVDKTVRITERVDNIAGTGTAVLNGQEWTARMQQDDVTLEPGELATVAAVEGVKLILIPFDKKE</sequence>
<dbReference type="InterPro" id="IPR002810">
    <property type="entry name" value="NfeD-like_C"/>
</dbReference>
<dbReference type="AlphaFoldDB" id="A0A923LRX0"/>
<evidence type="ECO:0000313" key="4">
    <source>
        <dbReference type="Proteomes" id="UP000606720"/>
    </source>
</evidence>
<protein>
    <submittedName>
        <fullName evidence="3">NfeD family protein</fullName>
    </submittedName>
</protein>
<dbReference type="InterPro" id="IPR012340">
    <property type="entry name" value="NA-bd_OB-fold"/>
</dbReference>
<evidence type="ECO:0000313" key="3">
    <source>
        <dbReference type="EMBL" id="MBC5714766.1"/>
    </source>
</evidence>
<reference evidence="3" key="1">
    <citation type="submission" date="2020-08" db="EMBL/GenBank/DDBJ databases">
        <title>Genome public.</title>
        <authorList>
            <person name="Liu C."/>
            <person name="Sun Q."/>
        </authorList>
    </citation>
    <scope>NUCLEOTIDE SEQUENCE</scope>
    <source>
        <strain evidence="3">BX1005</strain>
    </source>
</reference>
<feature type="domain" description="NfeD-like C-terminal" evidence="2">
    <location>
        <begin position="82"/>
        <end position="138"/>
    </location>
</feature>
<evidence type="ECO:0000259" key="2">
    <source>
        <dbReference type="Pfam" id="PF01957"/>
    </source>
</evidence>
<comment type="caution">
    <text evidence="3">The sequence shown here is derived from an EMBL/GenBank/DDBJ whole genome shotgun (WGS) entry which is preliminary data.</text>
</comment>
<dbReference type="RefSeq" id="WP_186867385.1">
    <property type="nucleotide sequence ID" value="NZ_JACOPH010000010.1"/>
</dbReference>
<dbReference type="Gene3D" id="2.40.50.140">
    <property type="entry name" value="Nucleic acid-binding proteins"/>
    <property type="match status" value="1"/>
</dbReference>
<gene>
    <name evidence="3" type="ORF">H8S17_11245</name>
</gene>
<feature type="transmembrane region" description="Helical" evidence="1">
    <location>
        <begin position="28"/>
        <end position="61"/>
    </location>
</feature>